<dbReference type="PROSITE" id="PS51217">
    <property type="entry name" value="UVRD_HELICASE_CTER"/>
    <property type="match status" value="1"/>
</dbReference>
<keyword evidence="5" id="KW-0413">Isomerase</keyword>
<keyword evidence="2 9" id="KW-0378">Hydrolase</keyword>
<dbReference type="InterPro" id="IPR014017">
    <property type="entry name" value="DNA_helicase_UvrD-like_C"/>
</dbReference>
<reference evidence="12 13" key="1">
    <citation type="submission" date="2019-01" db="EMBL/GenBank/DDBJ databases">
        <title>Muriicola soli sp. nov., isolated from soil.</title>
        <authorList>
            <person name="Kang H.J."/>
            <person name="Kim S.B."/>
        </authorList>
    </citation>
    <scope>NUCLEOTIDE SEQUENCE [LARGE SCALE GENOMIC DNA]</scope>
    <source>
        <strain evidence="12 13">MMS17-SY002</strain>
    </source>
</reference>
<dbReference type="GO" id="GO:0005829">
    <property type="term" value="C:cytosol"/>
    <property type="evidence" value="ECO:0007669"/>
    <property type="project" value="TreeGrafter"/>
</dbReference>
<dbReference type="GO" id="GO:0005524">
    <property type="term" value="F:ATP binding"/>
    <property type="evidence" value="ECO:0007669"/>
    <property type="project" value="UniProtKB-UniRule"/>
</dbReference>
<dbReference type="PROSITE" id="PS51198">
    <property type="entry name" value="UVRD_HELICASE_ATP_BIND"/>
    <property type="match status" value="1"/>
</dbReference>
<evidence type="ECO:0000256" key="9">
    <source>
        <dbReference type="PROSITE-ProRule" id="PRU00560"/>
    </source>
</evidence>
<dbReference type="KEGG" id="mur:EQY75_12440"/>
<evidence type="ECO:0000256" key="4">
    <source>
        <dbReference type="ARBA" id="ARBA00022840"/>
    </source>
</evidence>
<dbReference type="GO" id="GO:0000725">
    <property type="term" value="P:recombinational repair"/>
    <property type="evidence" value="ECO:0007669"/>
    <property type="project" value="TreeGrafter"/>
</dbReference>
<comment type="catalytic activity">
    <reaction evidence="6">
        <text>Couples ATP hydrolysis with the unwinding of duplex DNA by translocating in the 3'-5' direction.</text>
        <dbReference type="EC" id="5.6.2.4"/>
    </reaction>
</comment>
<sequence>MLNLQGKYIPLHPYQIYDASAGSGKTFTLVKEYLKLILIREGHQDFRKILAITFTNKAVNEMKQRILSSLLLFASNEEEEQNDLFQQLVEELEIDPKSLRFRAKQVLKAILHNYAFFDISTIDKFNHRLLKTFARDLKLPQTFEVVLDTDLLLSEGIDRLLGNAKTNDQLTNLLIAFAMQKVDDSKSWDISFDLTKVGKMLFNENHLAYLEDLKVKELKTFLLLQRDLRHLLEMYPDKMRATAGNILSLIDEAGLEEGDFNRGSFPKFIQKAYQDPETLDFSSGWKQNFGSESLYPKKTADDKKQAIDRLMPRFTELWEQLKADFGRYSFLKNVYNNLVPLTLLNALQKEIDILLEEREQLPISAFNTLIGEQIRDQPTPFIYERLGEKYRHYFIDEFQDTSLKQWHNLVPLISHALQGEDLQGNRGSLFLVGDAKQAIYRWRGGRSELFLNLIHKDDTLFGISPKTASLKTNFRSYEEIVSFNNGFFTSVVPYLNNELYRTLFLEGNKQQHTAKEGGVVSLRFISDQEEDKTLAYCSQVYKCIADLRAKDVPYGEICVLFRSNKQGVHLAEHLIKNQIPIISSDALLLESNQEVRFLINLLKYSSRTSDLNIQFDLLFHLSPEKGRHQFISNHLGKLPAFFNAKYQFSLSDFNQRSVYDALEYAIERFHLVGNSHAYISSLLDEVLEVELQRDSGFSSFLSVWEKNKSKWSIPAPENMDAVQLMTIHKAKGLEFPFVIFPFADSNIYEDRGTNLWVPALDEALKGFDHILVRKRKDMTLYNEESEIIYEEELHKMELDAFNILYVALTRGIQGVYIISEMALNKKGESKSTHYSGLFINYLRDLGIWDAAKYQYDFGELIYGKSNCALTFKEEDIPYIYTTKFEGKLEISTSAGELWGSSRELAISQGNLLHYGMSTIETLEDIDAAVANLINNGAIVASESNSYRELFSSIVHHPLLSRFFSAGNKVKNEKSVFAENGVILRPDRMVFNENKVSILDYKTGDQKTSHVNQLNSYGDVLNSMGYTVEHKVLIYVEDHIKPIFI</sequence>
<protein>
    <recommendedName>
        <fullName evidence="7">DNA 3'-5' helicase</fullName>
        <ecNumber evidence="7">5.6.2.4</ecNumber>
    </recommendedName>
</protein>
<evidence type="ECO:0000256" key="8">
    <source>
        <dbReference type="ARBA" id="ARBA00048988"/>
    </source>
</evidence>
<dbReference type="Gene3D" id="1.10.3170.10">
    <property type="entry name" value="Recbcd, chain B, domain 2"/>
    <property type="match status" value="1"/>
</dbReference>
<proteinExistence type="predicted"/>
<evidence type="ECO:0000313" key="13">
    <source>
        <dbReference type="Proteomes" id="UP000290889"/>
    </source>
</evidence>
<feature type="domain" description="UvrD-like helicase ATP-binding" evidence="10">
    <location>
        <begin position="1"/>
        <end position="477"/>
    </location>
</feature>
<dbReference type="InterPro" id="IPR000212">
    <property type="entry name" value="DNA_helicase_UvrD/REP"/>
</dbReference>
<dbReference type="Gene3D" id="3.40.50.300">
    <property type="entry name" value="P-loop containing nucleotide triphosphate hydrolases"/>
    <property type="match status" value="3"/>
</dbReference>
<dbReference type="GO" id="GO:0043138">
    <property type="term" value="F:3'-5' DNA helicase activity"/>
    <property type="evidence" value="ECO:0007669"/>
    <property type="project" value="UniProtKB-EC"/>
</dbReference>
<dbReference type="RefSeq" id="WP_129606338.1">
    <property type="nucleotide sequence ID" value="NZ_CP035544.1"/>
</dbReference>
<dbReference type="EC" id="5.6.2.4" evidence="7"/>
<gene>
    <name evidence="12" type="ORF">EQY75_12440</name>
</gene>
<feature type="domain" description="UvrD-like helicase C-terminal" evidence="11">
    <location>
        <begin position="478"/>
        <end position="732"/>
    </location>
</feature>
<evidence type="ECO:0000256" key="6">
    <source>
        <dbReference type="ARBA" id="ARBA00034617"/>
    </source>
</evidence>
<dbReference type="GO" id="GO:0003677">
    <property type="term" value="F:DNA binding"/>
    <property type="evidence" value="ECO:0007669"/>
    <property type="project" value="InterPro"/>
</dbReference>
<dbReference type="OrthoDB" id="9810135at2"/>
<organism evidence="12 13">
    <name type="scientific">Muriicola soli</name>
    <dbReference type="NCBI Taxonomy" id="2507538"/>
    <lineage>
        <taxon>Bacteria</taxon>
        <taxon>Pseudomonadati</taxon>
        <taxon>Bacteroidota</taxon>
        <taxon>Flavobacteriia</taxon>
        <taxon>Flavobacteriales</taxon>
        <taxon>Flavobacteriaceae</taxon>
        <taxon>Muriicola</taxon>
    </lineage>
</organism>
<keyword evidence="4 9" id="KW-0067">ATP-binding</keyword>
<name>A0A411ECB6_9FLAO</name>
<evidence type="ECO:0000259" key="10">
    <source>
        <dbReference type="PROSITE" id="PS51198"/>
    </source>
</evidence>
<dbReference type="EMBL" id="CP035544">
    <property type="protein sequence ID" value="QBA65268.1"/>
    <property type="molecule type" value="Genomic_DNA"/>
</dbReference>
<evidence type="ECO:0000256" key="1">
    <source>
        <dbReference type="ARBA" id="ARBA00022741"/>
    </source>
</evidence>
<evidence type="ECO:0000259" key="11">
    <source>
        <dbReference type="PROSITE" id="PS51217"/>
    </source>
</evidence>
<evidence type="ECO:0000256" key="7">
    <source>
        <dbReference type="ARBA" id="ARBA00034808"/>
    </source>
</evidence>
<feature type="binding site" evidence="9">
    <location>
        <begin position="19"/>
        <end position="26"/>
    </location>
    <ligand>
        <name>ATP</name>
        <dbReference type="ChEBI" id="CHEBI:30616"/>
    </ligand>
</feature>
<evidence type="ECO:0000313" key="12">
    <source>
        <dbReference type="EMBL" id="QBA65268.1"/>
    </source>
</evidence>
<evidence type="ECO:0000256" key="5">
    <source>
        <dbReference type="ARBA" id="ARBA00023235"/>
    </source>
</evidence>
<keyword evidence="1 9" id="KW-0547">Nucleotide-binding</keyword>
<dbReference type="SUPFAM" id="SSF52540">
    <property type="entry name" value="P-loop containing nucleoside triphosphate hydrolases"/>
    <property type="match status" value="1"/>
</dbReference>
<dbReference type="Pfam" id="PF00580">
    <property type="entry name" value="UvrD-helicase"/>
    <property type="match status" value="1"/>
</dbReference>
<dbReference type="GO" id="GO:0016887">
    <property type="term" value="F:ATP hydrolysis activity"/>
    <property type="evidence" value="ECO:0007669"/>
    <property type="project" value="RHEA"/>
</dbReference>
<evidence type="ECO:0000256" key="2">
    <source>
        <dbReference type="ARBA" id="ARBA00022801"/>
    </source>
</evidence>
<dbReference type="InterPro" id="IPR014016">
    <property type="entry name" value="UvrD-like_ATP-bd"/>
</dbReference>
<keyword evidence="3 9" id="KW-0347">Helicase</keyword>
<dbReference type="Pfam" id="PF13361">
    <property type="entry name" value="UvrD_C"/>
    <property type="match status" value="2"/>
</dbReference>
<dbReference type="PANTHER" id="PTHR11070">
    <property type="entry name" value="UVRD / RECB / PCRA DNA HELICASE FAMILY MEMBER"/>
    <property type="match status" value="1"/>
</dbReference>
<dbReference type="AlphaFoldDB" id="A0A411ECB6"/>
<accession>A0A411ECB6</accession>
<comment type="catalytic activity">
    <reaction evidence="8">
        <text>ATP + H2O = ADP + phosphate + H(+)</text>
        <dbReference type="Rhea" id="RHEA:13065"/>
        <dbReference type="ChEBI" id="CHEBI:15377"/>
        <dbReference type="ChEBI" id="CHEBI:15378"/>
        <dbReference type="ChEBI" id="CHEBI:30616"/>
        <dbReference type="ChEBI" id="CHEBI:43474"/>
        <dbReference type="ChEBI" id="CHEBI:456216"/>
        <dbReference type="EC" id="5.6.2.4"/>
    </reaction>
</comment>
<keyword evidence="13" id="KW-1185">Reference proteome</keyword>
<dbReference type="InterPro" id="IPR027417">
    <property type="entry name" value="P-loop_NTPase"/>
</dbReference>
<dbReference type="Proteomes" id="UP000290889">
    <property type="component" value="Chromosome"/>
</dbReference>
<evidence type="ECO:0000256" key="3">
    <source>
        <dbReference type="ARBA" id="ARBA00022806"/>
    </source>
</evidence>
<dbReference type="PANTHER" id="PTHR11070:SF67">
    <property type="entry name" value="DNA 3'-5' HELICASE"/>
    <property type="match status" value="1"/>
</dbReference>